<keyword evidence="3" id="KW-1185">Reference proteome</keyword>
<dbReference type="STRING" id="195883.A0A482X6R4"/>
<organism evidence="2 3">
    <name type="scientific">Laodelphax striatellus</name>
    <name type="common">Small brown planthopper</name>
    <name type="synonym">Delphax striatella</name>
    <dbReference type="NCBI Taxonomy" id="195883"/>
    <lineage>
        <taxon>Eukaryota</taxon>
        <taxon>Metazoa</taxon>
        <taxon>Ecdysozoa</taxon>
        <taxon>Arthropoda</taxon>
        <taxon>Hexapoda</taxon>
        <taxon>Insecta</taxon>
        <taxon>Pterygota</taxon>
        <taxon>Neoptera</taxon>
        <taxon>Paraneoptera</taxon>
        <taxon>Hemiptera</taxon>
        <taxon>Auchenorrhyncha</taxon>
        <taxon>Fulgoroidea</taxon>
        <taxon>Delphacidae</taxon>
        <taxon>Criomorphinae</taxon>
        <taxon>Laodelphax</taxon>
    </lineage>
</organism>
<accession>A0A482X6R4</accession>
<reference evidence="2 3" key="1">
    <citation type="journal article" date="2017" name="Gigascience">
        <title>Genome sequence of the small brown planthopper, Laodelphax striatellus.</title>
        <authorList>
            <person name="Zhu J."/>
            <person name="Jiang F."/>
            <person name="Wang X."/>
            <person name="Yang P."/>
            <person name="Bao Y."/>
            <person name="Zhao W."/>
            <person name="Wang W."/>
            <person name="Lu H."/>
            <person name="Wang Q."/>
            <person name="Cui N."/>
            <person name="Li J."/>
            <person name="Chen X."/>
            <person name="Luo L."/>
            <person name="Yu J."/>
            <person name="Kang L."/>
            <person name="Cui F."/>
        </authorList>
    </citation>
    <scope>NUCLEOTIDE SEQUENCE [LARGE SCALE GENOMIC DNA]</scope>
    <source>
        <strain evidence="2">Lst14</strain>
    </source>
</reference>
<feature type="domain" description="TANK-binding kinase 1 coiled-coil" evidence="1">
    <location>
        <begin position="10"/>
        <end position="91"/>
    </location>
</feature>
<protein>
    <recommendedName>
        <fullName evidence="1">TANK-binding kinase 1 coiled-coil domain-containing protein</fullName>
    </recommendedName>
</protein>
<dbReference type="AlphaFoldDB" id="A0A482X6R4"/>
<evidence type="ECO:0000313" key="2">
    <source>
        <dbReference type="EMBL" id="RZF41178.1"/>
    </source>
</evidence>
<dbReference type="InParanoid" id="A0A482X6R4"/>
<gene>
    <name evidence="2" type="ORF">LSTR_LSTR015667</name>
</gene>
<dbReference type="OrthoDB" id="10013850at2759"/>
<dbReference type="EMBL" id="QKKF02017028">
    <property type="protein sequence ID" value="RZF41178.1"/>
    <property type="molecule type" value="Genomic_DNA"/>
</dbReference>
<evidence type="ECO:0000259" key="1">
    <source>
        <dbReference type="Pfam" id="PF18394"/>
    </source>
</evidence>
<name>A0A482X6R4_LAOST</name>
<sequence>MDVLTKELVSGLSLAIQQLFTRYVTEQTLVREWESTTRDCACPHKSRAPARARILVDRLRDSWQHLLRDRATRNLTFNDEQFHVLEKIKVSFRSLVLALEFSCTWNFLLFLLF</sequence>
<proteinExistence type="predicted"/>
<comment type="caution">
    <text evidence="2">The sequence shown here is derived from an EMBL/GenBank/DDBJ whole genome shotgun (WGS) entry which is preliminary data.</text>
</comment>
<dbReference type="InterPro" id="IPR041309">
    <property type="entry name" value="TBK1_CC1"/>
</dbReference>
<dbReference type="Proteomes" id="UP000291343">
    <property type="component" value="Unassembled WGS sequence"/>
</dbReference>
<dbReference type="SMR" id="A0A482X6R4"/>
<evidence type="ECO:0000313" key="3">
    <source>
        <dbReference type="Proteomes" id="UP000291343"/>
    </source>
</evidence>
<dbReference type="Gene3D" id="1.20.1270.420">
    <property type="match status" value="1"/>
</dbReference>
<dbReference type="Pfam" id="PF18394">
    <property type="entry name" value="TBK1_CCD1"/>
    <property type="match status" value="1"/>
</dbReference>